<accession>A0A6A4GZY5</accession>
<feature type="region of interest" description="Disordered" evidence="1">
    <location>
        <begin position="1"/>
        <end position="21"/>
    </location>
</feature>
<dbReference type="AlphaFoldDB" id="A0A6A4GZY5"/>
<evidence type="ECO:0000256" key="1">
    <source>
        <dbReference type="SAM" id="MobiDB-lite"/>
    </source>
</evidence>
<evidence type="ECO:0000256" key="2">
    <source>
        <dbReference type="SAM" id="Phobius"/>
    </source>
</evidence>
<feature type="transmembrane region" description="Helical" evidence="2">
    <location>
        <begin position="105"/>
        <end position="126"/>
    </location>
</feature>
<evidence type="ECO:0000313" key="4">
    <source>
        <dbReference type="Proteomes" id="UP000799118"/>
    </source>
</evidence>
<name>A0A6A4GZY5_9AGAR</name>
<keyword evidence="2" id="KW-0812">Transmembrane</keyword>
<proteinExistence type="predicted"/>
<feature type="transmembrane region" description="Helical" evidence="2">
    <location>
        <begin position="69"/>
        <end position="93"/>
    </location>
</feature>
<organism evidence="3 4">
    <name type="scientific">Gymnopus androsaceus JB14</name>
    <dbReference type="NCBI Taxonomy" id="1447944"/>
    <lineage>
        <taxon>Eukaryota</taxon>
        <taxon>Fungi</taxon>
        <taxon>Dikarya</taxon>
        <taxon>Basidiomycota</taxon>
        <taxon>Agaricomycotina</taxon>
        <taxon>Agaricomycetes</taxon>
        <taxon>Agaricomycetidae</taxon>
        <taxon>Agaricales</taxon>
        <taxon>Marasmiineae</taxon>
        <taxon>Omphalotaceae</taxon>
        <taxon>Gymnopus</taxon>
    </lineage>
</organism>
<keyword evidence="2" id="KW-0472">Membrane</keyword>
<feature type="compositionally biased region" description="Low complexity" evidence="1">
    <location>
        <begin position="1"/>
        <end position="15"/>
    </location>
</feature>
<dbReference type="EMBL" id="ML769621">
    <property type="protein sequence ID" value="KAE9391522.1"/>
    <property type="molecule type" value="Genomic_DNA"/>
</dbReference>
<keyword evidence="2" id="KW-1133">Transmembrane helix</keyword>
<evidence type="ECO:0000313" key="3">
    <source>
        <dbReference type="EMBL" id="KAE9391522.1"/>
    </source>
</evidence>
<keyword evidence="4" id="KW-1185">Reference proteome</keyword>
<reference evidence="3" key="1">
    <citation type="journal article" date="2019" name="Environ. Microbiol.">
        <title>Fungal ecological strategies reflected in gene transcription - a case study of two litter decomposers.</title>
        <authorList>
            <person name="Barbi F."/>
            <person name="Kohler A."/>
            <person name="Barry K."/>
            <person name="Baskaran P."/>
            <person name="Daum C."/>
            <person name="Fauchery L."/>
            <person name="Ihrmark K."/>
            <person name="Kuo A."/>
            <person name="LaButti K."/>
            <person name="Lipzen A."/>
            <person name="Morin E."/>
            <person name="Grigoriev I.V."/>
            <person name="Henrissat B."/>
            <person name="Lindahl B."/>
            <person name="Martin F."/>
        </authorList>
    </citation>
    <scope>NUCLEOTIDE SEQUENCE</scope>
    <source>
        <strain evidence="3">JB14</strain>
    </source>
</reference>
<dbReference type="Proteomes" id="UP000799118">
    <property type="component" value="Unassembled WGS sequence"/>
</dbReference>
<sequence>MGMGRPTRPTRPTTPGCSGGWSIDTDHHDEPPLQAPTVIFTLPRNNAEPFCLAVVPLISNSQRKGGRRAWIFVLFAFCLVLGWIVFGVCLFQSDRSFVNVLRRCCGFRVGWGILTVALIPLTSVSAKELDL</sequence>
<protein>
    <submittedName>
        <fullName evidence="3">Uncharacterized protein</fullName>
    </submittedName>
</protein>
<gene>
    <name evidence="3" type="ORF">BT96DRAFT_925276</name>
</gene>